<reference evidence="1" key="1">
    <citation type="submission" date="2022-08" db="EMBL/GenBank/DDBJ databases">
        <title>Complete genome sequence of 14 non-tuberculosis mycobacteria type-strains.</title>
        <authorList>
            <person name="Igarashi Y."/>
            <person name="Osugi A."/>
            <person name="Mitarai S."/>
        </authorList>
    </citation>
    <scope>NUCLEOTIDE SEQUENCE</scope>
    <source>
        <strain evidence="1">DSM 45575</strain>
    </source>
</reference>
<name>A0ABY3U5W4_9MYCO</name>
<accession>A0ABY3U5W4</accession>
<dbReference type="InterPro" id="IPR051209">
    <property type="entry name" value="FAD-bind_Monooxygenase_sf"/>
</dbReference>
<protein>
    <submittedName>
        <fullName evidence="1">NAD(P)/FAD-dependent oxidoreductase</fullName>
    </submittedName>
</protein>
<sequence length="499" mass="54855">MESVAADESLSAVPVEEHGIVVVGAGFAGIALAAKLRAAGITDFLILERATEVGGTWRDNTYPGCACDVPSHLYSYSFAPNPAWSRTYGRQPEILAYLRSVAADHRVTDHVRFGTELLEATWEAGRMRWVLRTTTGTLSAAVLISAAGVYGEAKYPDIDGAESFAGTAFHSLHWDHDHDLTGRRVAVVGTGATAVQIVPAIAGTVERLLVFQRSAPWIIPRLDRRTSALERTLLRRVPLIGRALRALYYAGIEGFGLVGFVDKRFRHPYELLGKFQLRRQVRDTTLRRALTPDYMIGCKRAIFADDYLPALARDDVEVVTAGIAEIRAHSIVTGDGVEHPVDTIVYATGFDVPPAVYARIRGTDGLSFSEVYAQRPQSYLGVTLHGFPNFFTTLGPFGAVGNQSAIYMIEAQVRYIVDALAAMRDGGLRRVEVRADVQDTFMEEMDVRSTDTVWLTGGCATSYYHTADGRNAGLYPGWSFEYARRTKAFDRDAYAVVSR</sequence>
<gene>
    <name evidence="1" type="ORF">MIU77_18490</name>
</gene>
<dbReference type="RefSeq" id="WP_240171050.1">
    <property type="nucleotide sequence ID" value="NZ_CP092365.1"/>
</dbReference>
<dbReference type="EMBL" id="CP092365">
    <property type="protein sequence ID" value="ULN52779.1"/>
    <property type="molecule type" value="Genomic_DNA"/>
</dbReference>
<keyword evidence="2" id="KW-1185">Reference proteome</keyword>
<organism evidence="1 2">
    <name type="scientific">Mycolicibacillus parakoreensis</name>
    <dbReference type="NCBI Taxonomy" id="1069221"/>
    <lineage>
        <taxon>Bacteria</taxon>
        <taxon>Bacillati</taxon>
        <taxon>Actinomycetota</taxon>
        <taxon>Actinomycetes</taxon>
        <taxon>Mycobacteriales</taxon>
        <taxon>Mycobacteriaceae</taxon>
        <taxon>Mycolicibacillus</taxon>
    </lineage>
</organism>
<dbReference type="SUPFAM" id="SSF51905">
    <property type="entry name" value="FAD/NAD(P)-binding domain"/>
    <property type="match status" value="2"/>
</dbReference>
<evidence type="ECO:0000313" key="2">
    <source>
        <dbReference type="Proteomes" id="UP001055200"/>
    </source>
</evidence>
<dbReference type="Pfam" id="PF13738">
    <property type="entry name" value="Pyr_redox_3"/>
    <property type="match status" value="1"/>
</dbReference>
<dbReference type="PANTHER" id="PTHR42877:SF4">
    <property type="entry name" value="FAD_NAD(P)-BINDING DOMAIN-CONTAINING PROTEIN-RELATED"/>
    <property type="match status" value="1"/>
</dbReference>
<dbReference type="Gene3D" id="3.50.50.60">
    <property type="entry name" value="FAD/NAD(P)-binding domain"/>
    <property type="match status" value="2"/>
</dbReference>
<dbReference type="Proteomes" id="UP001055200">
    <property type="component" value="Chromosome"/>
</dbReference>
<evidence type="ECO:0000313" key="1">
    <source>
        <dbReference type="EMBL" id="ULN52779.1"/>
    </source>
</evidence>
<proteinExistence type="predicted"/>
<dbReference type="InterPro" id="IPR036188">
    <property type="entry name" value="FAD/NAD-bd_sf"/>
</dbReference>
<dbReference type="PANTHER" id="PTHR42877">
    <property type="entry name" value="L-ORNITHINE N(5)-MONOOXYGENASE-RELATED"/>
    <property type="match status" value="1"/>
</dbReference>